<dbReference type="HOGENOM" id="CLU_3080348_0_0_3"/>
<reference evidence="1 2" key="1">
    <citation type="journal article" date="2013" name="PLoS ONE">
        <title>Cultivation and Complete Genome Sequencing of Gloeobacter kilaueensis sp. nov., from a Lava Cave in Kilauea Caldera, Hawai'i.</title>
        <authorList>
            <person name="Saw J.H."/>
            <person name="Schatz M."/>
            <person name="Brown M.V."/>
            <person name="Kunkel D.D."/>
            <person name="Foster J.S."/>
            <person name="Shick H."/>
            <person name="Christensen S."/>
            <person name="Hou S."/>
            <person name="Wan X."/>
            <person name="Donachie S.P."/>
        </authorList>
    </citation>
    <scope>NUCLEOTIDE SEQUENCE [LARGE SCALE GENOMIC DNA]</scope>
    <source>
        <strain evidence="2">JS</strain>
    </source>
</reference>
<proteinExistence type="predicted"/>
<organism evidence="1 2">
    <name type="scientific">Gloeobacter kilaueensis (strain ATCC BAA-2537 / CCAP 1431/1 / ULC 316 / JS1)</name>
    <dbReference type="NCBI Taxonomy" id="1183438"/>
    <lineage>
        <taxon>Bacteria</taxon>
        <taxon>Bacillati</taxon>
        <taxon>Cyanobacteriota</taxon>
        <taxon>Cyanophyceae</taxon>
        <taxon>Gloeobacterales</taxon>
        <taxon>Gloeobacteraceae</taxon>
        <taxon>Gloeobacter</taxon>
    </lineage>
</organism>
<keyword evidence="2" id="KW-1185">Reference proteome</keyword>
<evidence type="ECO:0000313" key="2">
    <source>
        <dbReference type="Proteomes" id="UP000017396"/>
    </source>
</evidence>
<sequence length="52" mass="5835">MMDANKLKSALEAAQIREEALLETENIQLTINSDMNKSAQANAETSIYILMY</sequence>
<name>U5QNK0_GLOK1</name>
<dbReference type="AlphaFoldDB" id="U5QNK0"/>
<dbReference type="KEGG" id="glj:GKIL_3004"/>
<gene>
    <name evidence="1" type="ORF">GKIL_3004</name>
</gene>
<accession>U5QNK0</accession>
<dbReference type="EMBL" id="CP003587">
    <property type="protein sequence ID" value="AGY59250.1"/>
    <property type="molecule type" value="Genomic_DNA"/>
</dbReference>
<dbReference type="STRING" id="1183438.GKIL_3004"/>
<evidence type="ECO:0000313" key="1">
    <source>
        <dbReference type="EMBL" id="AGY59250.1"/>
    </source>
</evidence>
<dbReference type="Proteomes" id="UP000017396">
    <property type="component" value="Chromosome"/>
</dbReference>
<protein>
    <submittedName>
        <fullName evidence="1">Uncharacterized protein</fullName>
    </submittedName>
</protein>